<dbReference type="PANTHER" id="PTHR35526:SF3">
    <property type="entry name" value="ANTI-SIGMA-F FACTOR RSBW"/>
    <property type="match status" value="1"/>
</dbReference>
<proteinExistence type="predicted"/>
<keyword evidence="3" id="KW-0067">ATP-binding</keyword>
<dbReference type="Proteomes" id="UP000253303">
    <property type="component" value="Unassembled WGS sequence"/>
</dbReference>
<protein>
    <submittedName>
        <fullName evidence="3">ATP-binding protein</fullName>
    </submittedName>
</protein>
<dbReference type="OrthoDB" id="3432383at2"/>
<evidence type="ECO:0000259" key="2">
    <source>
        <dbReference type="Pfam" id="PF13581"/>
    </source>
</evidence>
<dbReference type="Pfam" id="PF13581">
    <property type="entry name" value="HATPase_c_2"/>
    <property type="match status" value="1"/>
</dbReference>
<keyword evidence="1" id="KW-0808">Transferase</keyword>
<dbReference type="InterPro" id="IPR036890">
    <property type="entry name" value="HATPase_C_sf"/>
</dbReference>
<evidence type="ECO:0000313" key="3">
    <source>
        <dbReference type="EMBL" id="RBQ14379.1"/>
    </source>
</evidence>
<dbReference type="InterPro" id="IPR003594">
    <property type="entry name" value="HATPase_dom"/>
</dbReference>
<dbReference type="GO" id="GO:0004674">
    <property type="term" value="F:protein serine/threonine kinase activity"/>
    <property type="evidence" value="ECO:0007669"/>
    <property type="project" value="UniProtKB-KW"/>
</dbReference>
<feature type="domain" description="Histidine kinase/HSP90-like ATPase" evidence="2">
    <location>
        <begin position="13"/>
        <end position="108"/>
    </location>
</feature>
<dbReference type="CDD" id="cd16936">
    <property type="entry name" value="HATPase_RsbW-like"/>
    <property type="match status" value="1"/>
</dbReference>
<dbReference type="Gene3D" id="3.30.565.10">
    <property type="entry name" value="Histidine kinase-like ATPase, C-terminal domain"/>
    <property type="match status" value="1"/>
</dbReference>
<keyword evidence="3" id="KW-0547">Nucleotide-binding</keyword>
<sequence>MAGATAMRIPGTAEAIGVVREWAALVMLADGCKYVDSAVLVISELVGNAIKHTRSQRDGGRVVVRLTYPAADVVRVDVIDDGATTVPRPRYPDWDMESGRGLWMVEQVALAWGQRALPGGRRAVWADVAVTFCAA</sequence>
<keyword evidence="4" id="KW-1185">Reference proteome</keyword>
<evidence type="ECO:0000256" key="1">
    <source>
        <dbReference type="ARBA" id="ARBA00022527"/>
    </source>
</evidence>
<dbReference type="SUPFAM" id="SSF55874">
    <property type="entry name" value="ATPase domain of HSP90 chaperone/DNA topoisomerase II/histidine kinase"/>
    <property type="match status" value="1"/>
</dbReference>
<dbReference type="PANTHER" id="PTHR35526">
    <property type="entry name" value="ANTI-SIGMA-F FACTOR RSBW-RELATED"/>
    <property type="match status" value="1"/>
</dbReference>
<dbReference type="RefSeq" id="WP_113986276.1">
    <property type="nucleotide sequence ID" value="NZ_QMEY01000034.1"/>
</dbReference>
<reference evidence="3 4" key="1">
    <citation type="submission" date="2018-06" db="EMBL/GenBank/DDBJ databases">
        <title>Sphaerisporangium craniellae sp. nov., isolated from a marine sponge in the South China Sea.</title>
        <authorList>
            <person name="Li L."/>
        </authorList>
    </citation>
    <scope>NUCLEOTIDE SEQUENCE [LARGE SCALE GENOMIC DNA]</scope>
    <source>
        <strain evidence="3 4">LHW63015</strain>
    </source>
</reference>
<organism evidence="3 4">
    <name type="scientific">Spongiactinospora rosea</name>
    <dbReference type="NCBI Taxonomy" id="2248750"/>
    <lineage>
        <taxon>Bacteria</taxon>
        <taxon>Bacillati</taxon>
        <taxon>Actinomycetota</taxon>
        <taxon>Actinomycetes</taxon>
        <taxon>Streptosporangiales</taxon>
        <taxon>Streptosporangiaceae</taxon>
        <taxon>Spongiactinospora</taxon>
    </lineage>
</organism>
<dbReference type="GO" id="GO:0005524">
    <property type="term" value="F:ATP binding"/>
    <property type="evidence" value="ECO:0007669"/>
    <property type="project" value="UniProtKB-KW"/>
</dbReference>
<dbReference type="AlphaFoldDB" id="A0A366LLS1"/>
<name>A0A366LLS1_9ACTN</name>
<accession>A0A366LLS1</accession>
<comment type="caution">
    <text evidence="3">The sequence shown here is derived from an EMBL/GenBank/DDBJ whole genome shotgun (WGS) entry which is preliminary data.</text>
</comment>
<dbReference type="InterPro" id="IPR050267">
    <property type="entry name" value="Anti-sigma-factor_SerPK"/>
</dbReference>
<gene>
    <name evidence="3" type="ORF">DP939_41220</name>
</gene>
<evidence type="ECO:0000313" key="4">
    <source>
        <dbReference type="Proteomes" id="UP000253303"/>
    </source>
</evidence>
<keyword evidence="1" id="KW-0723">Serine/threonine-protein kinase</keyword>
<dbReference type="EMBL" id="QMEY01000034">
    <property type="protein sequence ID" value="RBQ14379.1"/>
    <property type="molecule type" value="Genomic_DNA"/>
</dbReference>
<keyword evidence="1" id="KW-0418">Kinase</keyword>